<evidence type="ECO:0000313" key="2">
    <source>
        <dbReference type="Proteomes" id="UP000494165"/>
    </source>
</evidence>
<keyword evidence="2" id="KW-1185">Reference proteome</keyword>
<accession>A0A8S1D718</accession>
<evidence type="ECO:0000313" key="1">
    <source>
        <dbReference type="EMBL" id="CAB3378613.1"/>
    </source>
</evidence>
<comment type="caution">
    <text evidence="1">The sequence shown here is derived from an EMBL/GenBank/DDBJ whole genome shotgun (WGS) entry which is preliminary data.</text>
</comment>
<dbReference type="EMBL" id="CADEPI010000169">
    <property type="protein sequence ID" value="CAB3378613.1"/>
    <property type="molecule type" value="Genomic_DNA"/>
</dbReference>
<protein>
    <submittedName>
        <fullName evidence="1">Uncharacterized protein</fullName>
    </submittedName>
</protein>
<reference evidence="1 2" key="1">
    <citation type="submission" date="2020-04" db="EMBL/GenBank/DDBJ databases">
        <authorList>
            <person name="Alioto T."/>
            <person name="Alioto T."/>
            <person name="Gomez Garrido J."/>
        </authorList>
    </citation>
    <scope>NUCLEOTIDE SEQUENCE [LARGE SCALE GENOMIC DNA]</scope>
</reference>
<proteinExistence type="predicted"/>
<gene>
    <name evidence="1" type="ORF">CLODIP_2_CD15073</name>
</gene>
<name>A0A8S1D718_9INSE</name>
<dbReference type="AlphaFoldDB" id="A0A8S1D718"/>
<dbReference type="Proteomes" id="UP000494165">
    <property type="component" value="Unassembled WGS sequence"/>
</dbReference>
<organism evidence="1 2">
    <name type="scientific">Cloeon dipterum</name>
    <dbReference type="NCBI Taxonomy" id="197152"/>
    <lineage>
        <taxon>Eukaryota</taxon>
        <taxon>Metazoa</taxon>
        <taxon>Ecdysozoa</taxon>
        <taxon>Arthropoda</taxon>
        <taxon>Hexapoda</taxon>
        <taxon>Insecta</taxon>
        <taxon>Pterygota</taxon>
        <taxon>Palaeoptera</taxon>
        <taxon>Ephemeroptera</taxon>
        <taxon>Pisciforma</taxon>
        <taxon>Baetidae</taxon>
        <taxon>Cloeon</taxon>
    </lineage>
</organism>
<sequence length="240" mass="26962">MARFGDESNWFDLSGLLDTLDDMVSESDKEEKEVEPWLYPGVAEGVEFLIRGENCNEPTCGMRSCTLPRCRQGTLSPLGSLGPSIWKEDSVANEPDFWGKRDFFPFEWNLPTTVDPKCILKGCLLAFLTSSAESDRKCSQENWKRERGRGAFGALHPPRLGQKARPLRGSKIPVYIKPLDSYKLKQRMAPVGVSFSNLILLAPPPTSSKNRATRAFWKHLGGHFAPECTQQQSELDEDSH</sequence>